<comment type="caution">
    <text evidence="2">The sequence shown here is derived from an EMBL/GenBank/DDBJ whole genome shotgun (WGS) entry which is preliminary data.</text>
</comment>
<protein>
    <recommendedName>
        <fullName evidence="4">Peptidase inhibitor family I36</fullName>
    </recommendedName>
</protein>
<evidence type="ECO:0000256" key="1">
    <source>
        <dbReference type="SAM" id="SignalP"/>
    </source>
</evidence>
<dbReference type="EMBL" id="JBHSFG010000067">
    <property type="protein sequence ID" value="MFC4469867.1"/>
    <property type="molecule type" value="Genomic_DNA"/>
</dbReference>
<gene>
    <name evidence="2" type="ORF">ACFPH6_36120</name>
</gene>
<dbReference type="RefSeq" id="WP_386349650.1">
    <property type="nucleotide sequence ID" value="NZ_JBHSFG010000067.1"/>
</dbReference>
<sequence length="118" mass="12450">MKKAKYIATLAMAAALSAVASTTTSAYAAVAPACGSNVCTWEGAEYRGQKATSGGGRGVCYKDTYVLSAVVAFNATIRFYSGPRCQGYYVDKKKGAIANMEAFTSDIGGWTARSYKRV</sequence>
<name>A0ABV8YXI8_9ACTN</name>
<organism evidence="2 3">
    <name type="scientific">Streptomyces xiangluensis</name>
    <dbReference type="NCBI Taxonomy" id="2665720"/>
    <lineage>
        <taxon>Bacteria</taxon>
        <taxon>Bacillati</taxon>
        <taxon>Actinomycetota</taxon>
        <taxon>Actinomycetes</taxon>
        <taxon>Kitasatosporales</taxon>
        <taxon>Streptomycetaceae</taxon>
        <taxon>Streptomyces</taxon>
    </lineage>
</organism>
<feature type="signal peptide" evidence="1">
    <location>
        <begin position="1"/>
        <end position="28"/>
    </location>
</feature>
<evidence type="ECO:0000313" key="3">
    <source>
        <dbReference type="Proteomes" id="UP001596012"/>
    </source>
</evidence>
<evidence type="ECO:0008006" key="4">
    <source>
        <dbReference type="Google" id="ProtNLM"/>
    </source>
</evidence>
<keyword evidence="1" id="KW-0732">Signal</keyword>
<accession>A0ABV8YXI8</accession>
<proteinExistence type="predicted"/>
<keyword evidence="3" id="KW-1185">Reference proteome</keyword>
<reference evidence="3" key="1">
    <citation type="journal article" date="2019" name="Int. J. Syst. Evol. Microbiol.">
        <title>The Global Catalogue of Microorganisms (GCM) 10K type strain sequencing project: providing services to taxonomists for standard genome sequencing and annotation.</title>
        <authorList>
            <consortium name="The Broad Institute Genomics Platform"/>
            <consortium name="The Broad Institute Genome Sequencing Center for Infectious Disease"/>
            <person name="Wu L."/>
            <person name="Ma J."/>
        </authorList>
    </citation>
    <scope>NUCLEOTIDE SEQUENCE [LARGE SCALE GENOMIC DNA]</scope>
    <source>
        <strain evidence="3">DT43</strain>
    </source>
</reference>
<evidence type="ECO:0000313" key="2">
    <source>
        <dbReference type="EMBL" id="MFC4469867.1"/>
    </source>
</evidence>
<feature type="chain" id="PRO_5046517025" description="Peptidase inhibitor family I36" evidence="1">
    <location>
        <begin position="29"/>
        <end position="118"/>
    </location>
</feature>
<dbReference type="Proteomes" id="UP001596012">
    <property type="component" value="Unassembled WGS sequence"/>
</dbReference>